<name>A0A833ZWA1_9CHIR</name>
<evidence type="ECO:0000256" key="1">
    <source>
        <dbReference type="SAM" id="MobiDB-lite"/>
    </source>
</evidence>
<feature type="compositionally biased region" description="Polar residues" evidence="1">
    <location>
        <begin position="41"/>
        <end position="53"/>
    </location>
</feature>
<evidence type="ECO:0000313" key="3">
    <source>
        <dbReference type="Proteomes" id="UP000664940"/>
    </source>
</evidence>
<dbReference type="EMBL" id="JABVXQ010000007">
    <property type="protein sequence ID" value="KAF6100003.1"/>
    <property type="molecule type" value="Genomic_DNA"/>
</dbReference>
<sequence>MATAQRWGMGKPNIAIDILCFQQKEVGGRGMRRALAVHLSKASSEKASGTVQRPVSPMAREPLSGTLLYTSRGVQGREGRLGCGRSWTEVGQRRGKPVSGGVWGRGREQLPSERKAGSRMLLAQN</sequence>
<feature type="compositionally biased region" description="Basic and acidic residues" evidence="1">
    <location>
        <begin position="105"/>
        <end position="116"/>
    </location>
</feature>
<organism evidence="2 3">
    <name type="scientific">Phyllostomus discolor</name>
    <name type="common">pale spear-nosed bat</name>
    <dbReference type="NCBI Taxonomy" id="89673"/>
    <lineage>
        <taxon>Eukaryota</taxon>
        <taxon>Metazoa</taxon>
        <taxon>Chordata</taxon>
        <taxon>Craniata</taxon>
        <taxon>Vertebrata</taxon>
        <taxon>Euteleostomi</taxon>
        <taxon>Mammalia</taxon>
        <taxon>Eutheria</taxon>
        <taxon>Laurasiatheria</taxon>
        <taxon>Chiroptera</taxon>
        <taxon>Yangochiroptera</taxon>
        <taxon>Phyllostomidae</taxon>
        <taxon>Phyllostominae</taxon>
        <taxon>Phyllostomus</taxon>
    </lineage>
</organism>
<accession>A0A833ZWA1</accession>
<gene>
    <name evidence="2" type="ORF">HJG60_011719</name>
</gene>
<dbReference type="Proteomes" id="UP000664940">
    <property type="component" value="Unassembled WGS sequence"/>
</dbReference>
<comment type="caution">
    <text evidence="2">The sequence shown here is derived from an EMBL/GenBank/DDBJ whole genome shotgun (WGS) entry which is preliminary data.</text>
</comment>
<proteinExistence type="predicted"/>
<feature type="region of interest" description="Disordered" evidence="1">
    <location>
        <begin position="88"/>
        <end position="125"/>
    </location>
</feature>
<evidence type="ECO:0000313" key="2">
    <source>
        <dbReference type="EMBL" id="KAF6100003.1"/>
    </source>
</evidence>
<feature type="region of interest" description="Disordered" evidence="1">
    <location>
        <begin position="41"/>
        <end position="63"/>
    </location>
</feature>
<reference evidence="2 3" key="1">
    <citation type="journal article" date="2020" name="Nature">
        <title>Six reference-quality genomes reveal evolution of bat adaptations.</title>
        <authorList>
            <person name="Jebb D."/>
            <person name="Huang Z."/>
            <person name="Pippel M."/>
            <person name="Hughes G.M."/>
            <person name="Lavrichenko K."/>
            <person name="Devanna P."/>
            <person name="Winkler S."/>
            <person name="Jermiin L.S."/>
            <person name="Skirmuntt E.C."/>
            <person name="Katzourakis A."/>
            <person name="Burkitt-Gray L."/>
            <person name="Ray D.A."/>
            <person name="Sullivan K.A.M."/>
            <person name="Roscito J.G."/>
            <person name="Kirilenko B.M."/>
            <person name="Davalos L.M."/>
            <person name="Corthals A.P."/>
            <person name="Power M.L."/>
            <person name="Jones G."/>
            <person name="Ransome R.D."/>
            <person name="Dechmann D.K.N."/>
            <person name="Locatelli A.G."/>
            <person name="Puechmaille S.J."/>
            <person name="Fedrigo O."/>
            <person name="Jarvis E.D."/>
            <person name="Hiller M."/>
            <person name="Vernes S.C."/>
            <person name="Myers E.W."/>
            <person name="Teeling E.C."/>
        </authorList>
    </citation>
    <scope>NUCLEOTIDE SEQUENCE [LARGE SCALE GENOMIC DNA]</scope>
    <source>
        <strain evidence="2">Bat1K_MPI-CBG_1</strain>
    </source>
</reference>
<dbReference type="AlphaFoldDB" id="A0A833ZWA1"/>
<protein>
    <submittedName>
        <fullName evidence="2">Uncharacterized protein</fullName>
    </submittedName>
</protein>